<gene>
    <name evidence="4" type="ORF">CCH79_00018261</name>
</gene>
<dbReference type="GO" id="GO:0005634">
    <property type="term" value="C:nucleus"/>
    <property type="evidence" value="ECO:0007669"/>
    <property type="project" value="TreeGrafter"/>
</dbReference>
<feature type="compositionally biased region" description="Basic residues" evidence="2">
    <location>
        <begin position="619"/>
        <end position="628"/>
    </location>
</feature>
<feature type="region of interest" description="Disordered" evidence="2">
    <location>
        <begin position="330"/>
        <end position="368"/>
    </location>
</feature>
<dbReference type="PROSITE" id="PS50157">
    <property type="entry name" value="ZINC_FINGER_C2H2_2"/>
    <property type="match status" value="1"/>
</dbReference>
<accession>A0A315VXT4</accession>
<evidence type="ECO:0000313" key="5">
    <source>
        <dbReference type="Proteomes" id="UP000250572"/>
    </source>
</evidence>
<keyword evidence="5" id="KW-1185">Reference proteome</keyword>
<dbReference type="PANTHER" id="PTHR15021">
    <property type="entry name" value="DISCONNECTED-RELATED"/>
    <property type="match status" value="1"/>
</dbReference>
<dbReference type="Pfam" id="PF00096">
    <property type="entry name" value="zf-C2H2"/>
    <property type="match status" value="1"/>
</dbReference>
<dbReference type="EMBL" id="NHOQ01000945">
    <property type="protein sequence ID" value="PWA28103.1"/>
    <property type="molecule type" value="Genomic_DNA"/>
</dbReference>
<comment type="caution">
    <text evidence="4">The sequence shown here is derived from an EMBL/GenBank/DDBJ whole genome shotgun (WGS) entry which is preliminary data.</text>
</comment>
<feature type="domain" description="C2H2-type" evidence="3">
    <location>
        <begin position="479"/>
        <end position="507"/>
    </location>
</feature>
<dbReference type="Gene3D" id="3.30.160.60">
    <property type="entry name" value="Classic Zinc Finger"/>
    <property type="match status" value="1"/>
</dbReference>
<keyword evidence="1" id="KW-0863">Zinc-finger</keyword>
<feature type="compositionally biased region" description="Pro residues" evidence="2">
    <location>
        <begin position="577"/>
        <end position="587"/>
    </location>
</feature>
<dbReference type="PROSITE" id="PS00028">
    <property type="entry name" value="ZINC_FINGER_C2H2_1"/>
    <property type="match status" value="1"/>
</dbReference>
<evidence type="ECO:0000256" key="2">
    <source>
        <dbReference type="SAM" id="MobiDB-lite"/>
    </source>
</evidence>
<evidence type="ECO:0000313" key="4">
    <source>
        <dbReference type="EMBL" id="PWA28103.1"/>
    </source>
</evidence>
<sequence>MYKAQMRKSPEMERRKRREGRSGEEEEERRRDIKKGMRMTPDAQEVNAAQIPSTKGNLKLGTLTCVSVSPSGAARRPAAAPGLNPERSSSGHVIAVDTAGWSTPLRSRSLTHCDSFLLSALEKVQARPASGSGPVEVALPGPVFDLSSLVLFGAQAVPVQLKILLDRLYSVLPPEQVGQILNSLGWSLGDYVRGYMLQRPDGGVLERWDAATPPEQLLLLRQFLRFGETRPIVEVMILQQLEGEALQPNAALKNIQLGSNTGGSGWRDGRLAESYGPAGQSVLLPFHFPQSDVFRPAEVMLRVPSEYFRFCSTELQNVLQDFWKNQLVQKHDRHPRGEVDDSERQRSEPALSIKTDPDKSNPSPWQQNPILHQDRVFLQKRLIQEKAAFFSSSFNFSLPPSSLVCSPLPSSSSSSSSSSSRLQHPQTLPSFSSSFLRPLRSFSSPLLPVSSPCSSLHPLPSSLCSFPSLLAAGGRKGRVSCGVCGKSFYDKGTLKIHYNAVHLKIKHRCTVLGCSMVFSSLRSRNRHSANPNPRLHTAGSRDAQQNRNTPCGQSGVHAATQRHGEKQETRAQEAASPAPPLVPPAPPSGGIWPSGAFPSSFTDLQTGQQWWQENQSLPQKKKPRKSRMPLKIERETTQSSKHEGES</sequence>
<dbReference type="SMART" id="SM00355">
    <property type="entry name" value="ZnF_C2H2"/>
    <property type="match status" value="2"/>
</dbReference>
<dbReference type="GO" id="GO:0006355">
    <property type="term" value="P:regulation of DNA-templated transcription"/>
    <property type="evidence" value="ECO:0007669"/>
    <property type="project" value="TreeGrafter"/>
</dbReference>
<feature type="compositionally biased region" description="Basic and acidic residues" evidence="2">
    <location>
        <begin position="335"/>
        <end position="347"/>
    </location>
</feature>
<feature type="compositionally biased region" description="Basic and acidic residues" evidence="2">
    <location>
        <begin position="630"/>
        <end position="646"/>
    </location>
</feature>
<proteinExistence type="predicted"/>
<evidence type="ECO:0000259" key="3">
    <source>
        <dbReference type="PROSITE" id="PS50157"/>
    </source>
</evidence>
<name>A0A315VXT4_GAMAF</name>
<organism evidence="4 5">
    <name type="scientific">Gambusia affinis</name>
    <name type="common">Western mosquitofish</name>
    <name type="synonym">Heterandria affinis</name>
    <dbReference type="NCBI Taxonomy" id="33528"/>
    <lineage>
        <taxon>Eukaryota</taxon>
        <taxon>Metazoa</taxon>
        <taxon>Chordata</taxon>
        <taxon>Craniata</taxon>
        <taxon>Vertebrata</taxon>
        <taxon>Euteleostomi</taxon>
        <taxon>Actinopterygii</taxon>
        <taxon>Neopterygii</taxon>
        <taxon>Teleostei</taxon>
        <taxon>Neoteleostei</taxon>
        <taxon>Acanthomorphata</taxon>
        <taxon>Ovalentaria</taxon>
        <taxon>Atherinomorphae</taxon>
        <taxon>Cyprinodontiformes</taxon>
        <taxon>Poeciliidae</taxon>
        <taxon>Poeciliinae</taxon>
        <taxon>Gambusia</taxon>
    </lineage>
</organism>
<keyword evidence="1" id="KW-0479">Metal-binding</keyword>
<evidence type="ECO:0000256" key="1">
    <source>
        <dbReference type="PROSITE-ProRule" id="PRU00042"/>
    </source>
</evidence>
<dbReference type="InterPro" id="IPR013087">
    <property type="entry name" value="Znf_C2H2_type"/>
</dbReference>
<protein>
    <recommendedName>
        <fullName evidence="3">C2H2-type domain-containing protein</fullName>
    </recommendedName>
</protein>
<dbReference type="Proteomes" id="UP000250572">
    <property type="component" value="Unassembled WGS sequence"/>
</dbReference>
<dbReference type="PANTHER" id="PTHR15021:SF0">
    <property type="entry name" value="DISCO-RELATED, ISOFORM A-RELATED"/>
    <property type="match status" value="1"/>
</dbReference>
<dbReference type="AlphaFoldDB" id="A0A315VXT4"/>
<feature type="region of interest" description="Disordered" evidence="2">
    <location>
        <begin position="1"/>
        <end position="41"/>
    </location>
</feature>
<feature type="region of interest" description="Disordered" evidence="2">
    <location>
        <begin position="72"/>
        <end position="91"/>
    </location>
</feature>
<feature type="compositionally biased region" description="Basic and acidic residues" evidence="2">
    <location>
        <begin position="562"/>
        <end position="571"/>
    </location>
</feature>
<dbReference type="InterPro" id="IPR036236">
    <property type="entry name" value="Znf_C2H2_sf"/>
</dbReference>
<dbReference type="InterPro" id="IPR040436">
    <property type="entry name" value="Disconnected-like"/>
</dbReference>
<feature type="compositionally biased region" description="Polar residues" evidence="2">
    <location>
        <begin position="542"/>
        <end position="552"/>
    </location>
</feature>
<feature type="compositionally biased region" description="Polar residues" evidence="2">
    <location>
        <begin position="597"/>
        <end position="618"/>
    </location>
</feature>
<keyword evidence="1" id="KW-0862">Zinc</keyword>
<feature type="compositionally biased region" description="Low complexity" evidence="2">
    <location>
        <begin position="72"/>
        <end position="82"/>
    </location>
</feature>
<dbReference type="GO" id="GO:0008270">
    <property type="term" value="F:zinc ion binding"/>
    <property type="evidence" value="ECO:0007669"/>
    <property type="project" value="UniProtKB-KW"/>
</dbReference>
<dbReference type="SUPFAM" id="SSF57667">
    <property type="entry name" value="beta-beta-alpha zinc fingers"/>
    <property type="match status" value="1"/>
</dbReference>
<reference evidence="4 5" key="1">
    <citation type="journal article" date="2018" name="G3 (Bethesda)">
        <title>A High-Quality Reference Genome for the Invasive Mosquitofish Gambusia affinis Using a Chicago Library.</title>
        <authorList>
            <person name="Hoffberg S.L."/>
            <person name="Troendle N.J."/>
            <person name="Glenn T.C."/>
            <person name="Mahmud O."/>
            <person name="Louha S."/>
            <person name="Chalopin D."/>
            <person name="Bennetzen J.L."/>
            <person name="Mauricio R."/>
        </authorList>
    </citation>
    <scope>NUCLEOTIDE SEQUENCE [LARGE SCALE GENOMIC DNA]</scope>
    <source>
        <strain evidence="4">NE01/NJP1002.9</strain>
        <tissue evidence="4">Muscle</tissue>
    </source>
</reference>
<feature type="region of interest" description="Disordered" evidence="2">
    <location>
        <begin position="524"/>
        <end position="646"/>
    </location>
</feature>
<feature type="compositionally biased region" description="Basic and acidic residues" evidence="2">
    <location>
        <begin position="8"/>
        <end position="35"/>
    </location>
</feature>